<organism evidence="1 2">
    <name type="scientific">Halosimplex carlsbadense 2-9-1</name>
    <dbReference type="NCBI Taxonomy" id="797114"/>
    <lineage>
        <taxon>Archaea</taxon>
        <taxon>Methanobacteriati</taxon>
        <taxon>Methanobacteriota</taxon>
        <taxon>Stenosarchaea group</taxon>
        <taxon>Halobacteria</taxon>
        <taxon>Halobacteriales</taxon>
        <taxon>Haloarculaceae</taxon>
        <taxon>Halosimplex</taxon>
    </lineage>
</organism>
<comment type="caution">
    <text evidence="1">The sequence shown here is derived from an EMBL/GenBank/DDBJ whole genome shotgun (WGS) entry which is preliminary data.</text>
</comment>
<sequence>MLLEDGEIDEVDEMPDIESAVDRHNEIEQRFRERKSDDYTPSRVKLSGSLKSSLRYMIEDIEKGDFLWVNEESEFALCRASGDWETDLGLSTEKQDEFESNDVRNFRKADWEIVPYPMVPGFVKRRFAGQGNTLSQMHIEDSQKLITKQIFAVSEFDDATEGLSAAVSDKLRADVTPSQFLGILDPAEIEDIVLLNLQAGKGDWSIIKSTTSSSEADIECELRRIHDDEVERAFVQVKSGNASVSEEEYVEKAEYGDVFFFAEKPIDVGQYDNMFEISPDEVFEFAKEQTGLLPDSALLKLNAYL</sequence>
<accession>M0C8V2</accession>
<reference evidence="1 2" key="1">
    <citation type="journal article" date="2014" name="PLoS Genet.">
        <title>Phylogenetically driven sequencing of extremely halophilic archaea reveals strategies for static and dynamic osmo-response.</title>
        <authorList>
            <person name="Becker E.A."/>
            <person name="Seitzer P.M."/>
            <person name="Tritt A."/>
            <person name="Larsen D."/>
            <person name="Krusor M."/>
            <person name="Yao A.I."/>
            <person name="Wu D."/>
            <person name="Madern D."/>
            <person name="Eisen J.A."/>
            <person name="Darling A.E."/>
            <person name="Facciotti M.T."/>
        </authorList>
    </citation>
    <scope>NUCLEOTIDE SEQUENCE [LARGE SCALE GENOMIC DNA]</scope>
    <source>
        <strain evidence="1 2">2-9-1</strain>
    </source>
</reference>
<gene>
    <name evidence="1" type="ORF">C475_22164</name>
</gene>
<proteinExistence type="predicted"/>
<evidence type="ECO:0000313" key="1">
    <source>
        <dbReference type="EMBL" id="ELZ19696.1"/>
    </source>
</evidence>
<dbReference type="AlphaFoldDB" id="M0C8V2"/>
<protein>
    <recommendedName>
        <fullName evidence="3">Restriction endonuclease type IV Mrr domain-containing protein</fullName>
    </recommendedName>
</protein>
<dbReference type="EMBL" id="AOIU01000049">
    <property type="protein sequence ID" value="ELZ19696.1"/>
    <property type="molecule type" value="Genomic_DNA"/>
</dbReference>
<dbReference type="eggNOG" id="ENOG502N5IS">
    <property type="taxonomic scope" value="Archaea"/>
</dbReference>
<dbReference type="Proteomes" id="UP000011626">
    <property type="component" value="Unassembled WGS sequence"/>
</dbReference>
<evidence type="ECO:0008006" key="3">
    <source>
        <dbReference type="Google" id="ProtNLM"/>
    </source>
</evidence>
<evidence type="ECO:0000313" key="2">
    <source>
        <dbReference type="Proteomes" id="UP000011626"/>
    </source>
</evidence>
<name>M0C8V2_9EURY</name>
<keyword evidence="2" id="KW-1185">Reference proteome</keyword>